<protein>
    <recommendedName>
        <fullName evidence="2">tRNA pseudouridine(55) synthase</fullName>
        <ecNumber evidence="2">5.4.99.25</ecNumber>
    </recommendedName>
</protein>
<reference evidence="6" key="2">
    <citation type="submission" date="2023-06" db="EMBL/GenBank/DDBJ databases">
        <authorList>
            <person name="Ma L."/>
            <person name="Liu K.-W."/>
            <person name="Li Z."/>
            <person name="Hsiao Y.-Y."/>
            <person name="Qi Y."/>
            <person name="Fu T."/>
            <person name="Tang G."/>
            <person name="Zhang D."/>
            <person name="Sun W.-H."/>
            <person name="Liu D.-K."/>
            <person name="Li Y."/>
            <person name="Chen G.-Z."/>
            <person name="Liu X.-D."/>
            <person name="Liao X.-Y."/>
            <person name="Jiang Y.-T."/>
            <person name="Yu X."/>
            <person name="Hao Y."/>
            <person name="Huang J."/>
            <person name="Zhao X.-W."/>
            <person name="Ke S."/>
            <person name="Chen Y.-Y."/>
            <person name="Wu W.-L."/>
            <person name="Hsu J.-L."/>
            <person name="Lin Y.-F."/>
            <person name="Huang M.-D."/>
            <person name="Li C.-Y."/>
            <person name="Huang L."/>
            <person name="Wang Z.-W."/>
            <person name="Zhao X."/>
            <person name="Zhong W.-Y."/>
            <person name="Peng D.-H."/>
            <person name="Ahmad S."/>
            <person name="Lan S."/>
            <person name="Zhang J.-S."/>
            <person name="Tsai W.-C."/>
            <person name="Van De Peer Y."/>
            <person name="Liu Z.-J."/>
        </authorList>
    </citation>
    <scope>NUCLEOTIDE SEQUENCE</scope>
    <source>
        <strain evidence="6">SCP</strain>
        <tissue evidence="6">Leaves</tissue>
    </source>
</reference>
<dbReference type="InterPro" id="IPR020103">
    <property type="entry name" value="PsdUridine_synth_cat_dom_sf"/>
</dbReference>
<proteinExistence type="inferred from homology"/>
<dbReference type="GO" id="GO:0160148">
    <property type="term" value="F:tRNA pseudouridine(55) synthase activity"/>
    <property type="evidence" value="ECO:0007669"/>
    <property type="project" value="UniProtKB-EC"/>
</dbReference>
<evidence type="ECO:0000313" key="6">
    <source>
        <dbReference type="EMBL" id="KAK1258537.1"/>
    </source>
</evidence>
<evidence type="ECO:0000313" key="7">
    <source>
        <dbReference type="Proteomes" id="UP001179952"/>
    </source>
</evidence>
<accession>A0AAV9A301</accession>
<dbReference type="GO" id="GO:0003723">
    <property type="term" value="F:RNA binding"/>
    <property type="evidence" value="ECO:0007669"/>
    <property type="project" value="InterPro"/>
</dbReference>
<comment type="similarity">
    <text evidence="1">Belongs to the pseudouridine synthase TruB family.</text>
</comment>
<name>A0AAV9A301_ACOGR</name>
<keyword evidence="3" id="KW-0819">tRNA processing</keyword>
<dbReference type="GO" id="GO:1990481">
    <property type="term" value="P:mRNA pseudouridine synthesis"/>
    <property type="evidence" value="ECO:0007669"/>
    <property type="project" value="TreeGrafter"/>
</dbReference>
<evidence type="ECO:0000256" key="1">
    <source>
        <dbReference type="ARBA" id="ARBA00008999"/>
    </source>
</evidence>
<evidence type="ECO:0000259" key="5">
    <source>
        <dbReference type="Pfam" id="PF01509"/>
    </source>
</evidence>
<dbReference type="GO" id="GO:0006400">
    <property type="term" value="P:tRNA modification"/>
    <property type="evidence" value="ECO:0007669"/>
    <property type="project" value="TreeGrafter"/>
</dbReference>
<dbReference type="EMBL" id="JAUJYN010000015">
    <property type="protein sequence ID" value="KAK1258537.1"/>
    <property type="molecule type" value="Genomic_DNA"/>
</dbReference>
<dbReference type="AlphaFoldDB" id="A0AAV9A301"/>
<organism evidence="6 7">
    <name type="scientific">Acorus gramineus</name>
    <name type="common">Dwarf sweet flag</name>
    <dbReference type="NCBI Taxonomy" id="55184"/>
    <lineage>
        <taxon>Eukaryota</taxon>
        <taxon>Viridiplantae</taxon>
        <taxon>Streptophyta</taxon>
        <taxon>Embryophyta</taxon>
        <taxon>Tracheophyta</taxon>
        <taxon>Spermatophyta</taxon>
        <taxon>Magnoliopsida</taxon>
        <taxon>Liliopsida</taxon>
        <taxon>Acoraceae</taxon>
        <taxon>Acorus</taxon>
    </lineage>
</organism>
<dbReference type="GO" id="GO:0005634">
    <property type="term" value="C:nucleus"/>
    <property type="evidence" value="ECO:0007669"/>
    <property type="project" value="TreeGrafter"/>
</dbReference>
<dbReference type="SUPFAM" id="SSF55120">
    <property type="entry name" value="Pseudouridine synthase"/>
    <property type="match status" value="1"/>
</dbReference>
<dbReference type="PANTHER" id="PTHR13767">
    <property type="entry name" value="TRNA-PSEUDOURIDINE SYNTHASE"/>
    <property type="match status" value="1"/>
</dbReference>
<reference evidence="6" key="1">
    <citation type="journal article" date="2023" name="Nat. Commun.">
        <title>Diploid and tetraploid genomes of Acorus and the evolution of monocots.</title>
        <authorList>
            <person name="Ma L."/>
            <person name="Liu K.W."/>
            <person name="Li Z."/>
            <person name="Hsiao Y.Y."/>
            <person name="Qi Y."/>
            <person name="Fu T."/>
            <person name="Tang G.D."/>
            <person name="Zhang D."/>
            <person name="Sun W.H."/>
            <person name="Liu D.K."/>
            <person name="Li Y."/>
            <person name="Chen G.Z."/>
            <person name="Liu X.D."/>
            <person name="Liao X.Y."/>
            <person name="Jiang Y.T."/>
            <person name="Yu X."/>
            <person name="Hao Y."/>
            <person name="Huang J."/>
            <person name="Zhao X.W."/>
            <person name="Ke S."/>
            <person name="Chen Y.Y."/>
            <person name="Wu W.L."/>
            <person name="Hsu J.L."/>
            <person name="Lin Y.F."/>
            <person name="Huang M.D."/>
            <person name="Li C.Y."/>
            <person name="Huang L."/>
            <person name="Wang Z.W."/>
            <person name="Zhao X."/>
            <person name="Zhong W.Y."/>
            <person name="Peng D.H."/>
            <person name="Ahmad S."/>
            <person name="Lan S."/>
            <person name="Zhang J.S."/>
            <person name="Tsai W.C."/>
            <person name="Van de Peer Y."/>
            <person name="Liu Z.J."/>
        </authorList>
    </citation>
    <scope>NUCLEOTIDE SEQUENCE</scope>
    <source>
        <strain evidence="6">SCP</strain>
    </source>
</reference>
<sequence>MAVEQVIQREPWEHIKDDDIKKVVASFCGDIWQVPPMFSAIKVGGERMYDKARRGEKVELSPRRVTIFKFDIERSLNDRQNLIFRVICSKGTYIRSLCADFGKALGSHIIFSELDIWTQNFKVIFPSQETQVSGEYSVDDAWDFQELQEQITKEFL</sequence>
<gene>
    <name evidence="6" type="ORF">QJS04_geneDACA023540</name>
</gene>
<dbReference type="InterPro" id="IPR014780">
    <property type="entry name" value="tRNA_psdUridine_synth_TruB"/>
</dbReference>
<feature type="domain" description="Pseudouridine synthase II N-terminal" evidence="5">
    <location>
        <begin position="5"/>
        <end position="94"/>
    </location>
</feature>
<evidence type="ECO:0000256" key="2">
    <source>
        <dbReference type="ARBA" id="ARBA00012787"/>
    </source>
</evidence>
<evidence type="ECO:0000256" key="4">
    <source>
        <dbReference type="ARBA" id="ARBA00023235"/>
    </source>
</evidence>
<dbReference type="Proteomes" id="UP001179952">
    <property type="component" value="Unassembled WGS sequence"/>
</dbReference>
<dbReference type="EC" id="5.4.99.25" evidence="2"/>
<comment type="caution">
    <text evidence="6">The sequence shown here is derived from an EMBL/GenBank/DDBJ whole genome shotgun (WGS) entry which is preliminary data.</text>
</comment>
<keyword evidence="4" id="KW-0413">Isomerase</keyword>
<dbReference type="Pfam" id="PF01509">
    <property type="entry name" value="TruB_N"/>
    <property type="match status" value="1"/>
</dbReference>
<dbReference type="PANTHER" id="PTHR13767:SF2">
    <property type="entry name" value="PSEUDOURIDYLATE SYNTHASE TRUB1"/>
    <property type="match status" value="1"/>
</dbReference>
<evidence type="ECO:0000256" key="3">
    <source>
        <dbReference type="ARBA" id="ARBA00022694"/>
    </source>
</evidence>
<keyword evidence="7" id="KW-1185">Reference proteome</keyword>
<dbReference type="Gene3D" id="3.30.2350.10">
    <property type="entry name" value="Pseudouridine synthase"/>
    <property type="match status" value="1"/>
</dbReference>
<dbReference type="InterPro" id="IPR002501">
    <property type="entry name" value="PsdUridine_synth_N"/>
</dbReference>